<evidence type="ECO:0000256" key="6">
    <source>
        <dbReference type="ARBA" id="ARBA00022989"/>
    </source>
</evidence>
<accession>A0ABS4T6E1</accession>
<feature type="domain" description="CBS" evidence="12">
    <location>
        <begin position="287"/>
        <end position="344"/>
    </location>
</feature>
<dbReference type="Pfam" id="PF03471">
    <property type="entry name" value="CorC_HlyC"/>
    <property type="match status" value="1"/>
</dbReference>
<evidence type="ECO:0000256" key="5">
    <source>
        <dbReference type="ARBA" id="ARBA00022737"/>
    </source>
</evidence>
<dbReference type="InterPro" id="IPR000644">
    <property type="entry name" value="CBS_dom"/>
</dbReference>
<dbReference type="EMBL" id="JAGINX010000001">
    <property type="protein sequence ID" value="MBP2319421.1"/>
    <property type="molecule type" value="Genomic_DNA"/>
</dbReference>
<dbReference type="PANTHER" id="PTHR43099:SF6">
    <property type="entry name" value="UPF0053 PROTEIN RV1842C"/>
    <property type="match status" value="1"/>
</dbReference>
<feature type="domain" description="CNNM transmembrane" evidence="13">
    <location>
        <begin position="4"/>
        <end position="207"/>
    </location>
</feature>
<dbReference type="Pfam" id="PF01595">
    <property type="entry name" value="CNNM"/>
    <property type="match status" value="1"/>
</dbReference>
<evidence type="ECO:0000256" key="11">
    <source>
        <dbReference type="SAM" id="Phobius"/>
    </source>
</evidence>
<evidence type="ECO:0000256" key="9">
    <source>
        <dbReference type="PROSITE-ProRule" id="PRU00703"/>
    </source>
</evidence>
<sequence>MIAAVLTLLLGIVVVLVIIAINGYFVAQEFAYMSVDRNRLRAQAEAGDSAAARALKVTERTSFMLSGAQLGITVTGLLVGYVAEPLIGRSLGTLLGVTGIPAAASIAVTTVGVLAVSTVVQMIFGELFPKNYAIANPVPLAKGLAASTRIYLTVFGWLISFFDLSANALLRLLRIEPVHDVDSSATAADLEHIVSSSREAGELPEELYLVLDRVLDFPDHDVEHAMIPRSRAGTVQPRTTVGEVRELMATEHTRYPVIDEDDQPVGVVHLIDLLGTQLSDQETVSALMREPIILPTLMPLPDAVRRLAETKAQMGCVIDEYGGFVGVITVEDLAEEILGEITDEHDDGSDEQIRELGPGRWEAEADIHLDEVERRLGHQLPDGDYETVSGLLIAQEGGLLEEGRIMQVELPPDPADFVEDPVRRAAEIHVLSVERNVPSRIEIRLIEEHSEEGDAA</sequence>
<evidence type="ECO:0000256" key="8">
    <source>
        <dbReference type="ARBA" id="ARBA00023136"/>
    </source>
</evidence>
<keyword evidence="8 10" id="KW-0472">Membrane</keyword>
<dbReference type="CDD" id="cd04590">
    <property type="entry name" value="CBS_pair_CorC_HlyC_assoc"/>
    <property type="match status" value="1"/>
</dbReference>
<keyword evidence="5" id="KW-0677">Repeat</keyword>
<evidence type="ECO:0000259" key="12">
    <source>
        <dbReference type="PROSITE" id="PS51371"/>
    </source>
</evidence>
<dbReference type="SMART" id="SM01091">
    <property type="entry name" value="CorC_HlyC"/>
    <property type="match status" value="1"/>
</dbReference>
<evidence type="ECO:0000313" key="14">
    <source>
        <dbReference type="EMBL" id="MBP2319421.1"/>
    </source>
</evidence>
<name>A0ABS4T6E1_9MICC</name>
<protein>
    <submittedName>
        <fullName evidence="14">CBS domain containing-hemolysin-like protein</fullName>
    </submittedName>
</protein>
<dbReference type="InterPro" id="IPR002550">
    <property type="entry name" value="CNNM"/>
</dbReference>
<dbReference type="Proteomes" id="UP001519331">
    <property type="component" value="Unassembled WGS sequence"/>
</dbReference>
<evidence type="ECO:0000313" key="15">
    <source>
        <dbReference type="Proteomes" id="UP001519331"/>
    </source>
</evidence>
<dbReference type="PANTHER" id="PTHR43099">
    <property type="entry name" value="UPF0053 PROTEIN YRKA"/>
    <property type="match status" value="1"/>
</dbReference>
<keyword evidence="3" id="KW-1003">Cell membrane</keyword>
<comment type="similarity">
    <text evidence="2">Belongs to the UPF0053 family.</text>
</comment>
<keyword evidence="7 9" id="KW-0129">CBS domain</keyword>
<feature type="transmembrane region" description="Helical" evidence="11">
    <location>
        <begin position="6"/>
        <end position="27"/>
    </location>
</feature>
<reference evidence="14 15" key="1">
    <citation type="submission" date="2021-03" db="EMBL/GenBank/DDBJ databases">
        <title>Sequencing the genomes of 1000 actinobacteria strains.</title>
        <authorList>
            <person name="Klenk H.-P."/>
        </authorList>
    </citation>
    <scope>NUCLEOTIDE SEQUENCE [LARGE SCALE GENOMIC DNA]</scope>
    <source>
        <strain evidence="14 15">DSM 12544</strain>
    </source>
</reference>
<dbReference type="Pfam" id="PF00571">
    <property type="entry name" value="CBS"/>
    <property type="match status" value="2"/>
</dbReference>
<keyword evidence="6 10" id="KW-1133">Transmembrane helix</keyword>
<feature type="transmembrane region" description="Helical" evidence="11">
    <location>
        <begin position="150"/>
        <end position="170"/>
    </location>
</feature>
<gene>
    <name evidence="14" type="ORF">JOF45_002440</name>
</gene>
<evidence type="ECO:0000259" key="13">
    <source>
        <dbReference type="PROSITE" id="PS51846"/>
    </source>
</evidence>
<dbReference type="InterPro" id="IPR036318">
    <property type="entry name" value="FAD-bd_PCMH-like_sf"/>
</dbReference>
<evidence type="ECO:0000256" key="3">
    <source>
        <dbReference type="ARBA" id="ARBA00022475"/>
    </source>
</evidence>
<dbReference type="Gene3D" id="3.10.580.10">
    <property type="entry name" value="CBS-domain"/>
    <property type="match status" value="1"/>
</dbReference>
<evidence type="ECO:0000256" key="4">
    <source>
        <dbReference type="ARBA" id="ARBA00022692"/>
    </source>
</evidence>
<feature type="transmembrane region" description="Helical" evidence="11">
    <location>
        <begin position="103"/>
        <end position="129"/>
    </location>
</feature>
<keyword evidence="15" id="KW-1185">Reference proteome</keyword>
<evidence type="ECO:0000256" key="1">
    <source>
        <dbReference type="ARBA" id="ARBA00004651"/>
    </source>
</evidence>
<dbReference type="PROSITE" id="PS51371">
    <property type="entry name" value="CBS"/>
    <property type="match status" value="2"/>
</dbReference>
<dbReference type="RefSeq" id="WP_210050672.1">
    <property type="nucleotide sequence ID" value="NZ_JAGINX010000001.1"/>
</dbReference>
<dbReference type="InterPro" id="IPR051676">
    <property type="entry name" value="UPF0053_domain"/>
</dbReference>
<dbReference type="Gene3D" id="3.30.465.10">
    <property type="match status" value="1"/>
</dbReference>
<dbReference type="InterPro" id="IPR044751">
    <property type="entry name" value="Ion_transp-like_CBS"/>
</dbReference>
<dbReference type="InterPro" id="IPR005170">
    <property type="entry name" value="Transptr-assoc_dom"/>
</dbReference>
<evidence type="ECO:0000256" key="10">
    <source>
        <dbReference type="PROSITE-ProRule" id="PRU01193"/>
    </source>
</evidence>
<dbReference type="SUPFAM" id="SSF54631">
    <property type="entry name" value="CBS-domain pair"/>
    <property type="match status" value="1"/>
</dbReference>
<evidence type="ECO:0000256" key="2">
    <source>
        <dbReference type="ARBA" id="ARBA00006337"/>
    </source>
</evidence>
<organism evidence="14 15">
    <name type="scientific">Nesterenkonia lacusekhoensis</name>
    <dbReference type="NCBI Taxonomy" id="150832"/>
    <lineage>
        <taxon>Bacteria</taxon>
        <taxon>Bacillati</taxon>
        <taxon>Actinomycetota</taxon>
        <taxon>Actinomycetes</taxon>
        <taxon>Micrococcales</taxon>
        <taxon>Micrococcaceae</taxon>
        <taxon>Nesterenkonia</taxon>
    </lineage>
</organism>
<dbReference type="InterPro" id="IPR016169">
    <property type="entry name" value="FAD-bd_PCMH_sub2"/>
</dbReference>
<dbReference type="InterPro" id="IPR046342">
    <property type="entry name" value="CBS_dom_sf"/>
</dbReference>
<feature type="transmembrane region" description="Helical" evidence="11">
    <location>
        <begin position="63"/>
        <end position="83"/>
    </location>
</feature>
<keyword evidence="4 10" id="KW-0812">Transmembrane</keyword>
<dbReference type="SMART" id="SM00116">
    <property type="entry name" value="CBS"/>
    <property type="match status" value="2"/>
</dbReference>
<dbReference type="PROSITE" id="PS51846">
    <property type="entry name" value="CNNM"/>
    <property type="match status" value="1"/>
</dbReference>
<dbReference type="SUPFAM" id="SSF56176">
    <property type="entry name" value="FAD-binding/transporter-associated domain-like"/>
    <property type="match status" value="1"/>
</dbReference>
<feature type="domain" description="CBS" evidence="12">
    <location>
        <begin position="226"/>
        <end position="283"/>
    </location>
</feature>
<comment type="caution">
    <text evidence="14">The sequence shown here is derived from an EMBL/GenBank/DDBJ whole genome shotgun (WGS) entry which is preliminary data.</text>
</comment>
<proteinExistence type="inferred from homology"/>
<evidence type="ECO:0000256" key="7">
    <source>
        <dbReference type="ARBA" id="ARBA00023122"/>
    </source>
</evidence>
<comment type="subcellular location">
    <subcellularLocation>
        <location evidence="1">Cell membrane</location>
        <topology evidence="1">Multi-pass membrane protein</topology>
    </subcellularLocation>
</comment>